<sequence>MKELNYVGKRLIREDVYDKARGKTQYTCDRKLEGMLYAKLVLSEKALAEISVSTEKAEQVPGIHAVYTHKDVPKKKYNPHNWTAGIGALEDMYILSEKARYVGDHLALVVGETKEAVEEAASLVEITYREEEPVIGIEAARKSRENLAFEKESKCGDFDSLPLDQLIVEETAGSTQAIHHAPIEPHISLSAIDETGNLVIWTPCQTVFMIRNHVCSLLDLPYTKVRVIKAVMGGSFGGKGLTVVESACAFAAWTLKRPVMLYMDRPADIMATRRRNPGDMTVKTAVTKDGKIVGRYIDCDFDGGAYYTNASAIAMAFSKKLFRLYRVENQTVRARTYYTNTTPGGSCRGYGSPQAHAVTEVNLDQIADRLGMDPCQLRLKNVVQPGDDDPTGGTNLGDARIRECILKGMEEFGWEERRAHVREKNTRRYAYGVGMACATHGNGYKGGYPDFTNVHAQLHPDGTAEFRIAVHDQGCGTVMTMQQIGAEALHMDVYRIRVYEADTFQSPYDSAGTQASRVTFVCGRAVQEAGEALLEKIKKACVSLYGWEKDRIRAEDGTMRYPGADGEEVHTYGEISKQYEKKFSRYLHAEVEYEPDSNPGVYCAAFAEVKVDLYTGQTQVLDLVCVHDVGQCMNYTLSEGQVEGGAQMSLGQALFEEIAYNGKGDVRSRNFSKYHMINAPDMPKVRSVFIENHHSDGPYGAKSLGEVVAVAPAPAVANAINFAIGSRFAHYPITPEKVVAWLENKEHTRGR</sequence>
<dbReference type="SMART" id="SM01008">
    <property type="entry name" value="Ald_Xan_dh_C"/>
    <property type="match status" value="1"/>
</dbReference>
<dbReference type="EMBL" id="DWVZ01000009">
    <property type="protein sequence ID" value="HJC62131.1"/>
    <property type="molecule type" value="Genomic_DNA"/>
</dbReference>
<dbReference type="Pfam" id="PF20256">
    <property type="entry name" value="MoCoBD_2"/>
    <property type="match status" value="1"/>
</dbReference>
<evidence type="ECO:0000313" key="4">
    <source>
        <dbReference type="EMBL" id="HJC62131.1"/>
    </source>
</evidence>
<evidence type="ECO:0000256" key="1">
    <source>
        <dbReference type="ARBA" id="ARBA00022505"/>
    </source>
</evidence>
<keyword evidence="2" id="KW-0560">Oxidoreductase</keyword>
<dbReference type="GO" id="GO:0005506">
    <property type="term" value="F:iron ion binding"/>
    <property type="evidence" value="ECO:0007669"/>
    <property type="project" value="InterPro"/>
</dbReference>
<dbReference type="InterPro" id="IPR037165">
    <property type="entry name" value="AldOxase/xan_DH_Mopterin-bd_sf"/>
</dbReference>
<dbReference type="PANTHER" id="PTHR11908">
    <property type="entry name" value="XANTHINE DEHYDROGENASE"/>
    <property type="match status" value="1"/>
</dbReference>
<name>A0A9D2PKD2_9FIRM</name>
<dbReference type="Proteomes" id="UP000823886">
    <property type="component" value="Unassembled WGS sequence"/>
</dbReference>
<dbReference type="InterPro" id="IPR000674">
    <property type="entry name" value="Ald_Oxase/Xan_DH_a/b"/>
</dbReference>
<dbReference type="InterPro" id="IPR046867">
    <property type="entry name" value="AldOxase/xan_DH_MoCoBD2"/>
</dbReference>
<reference evidence="4" key="2">
    <citation type="submission" date="2021-04" db="EMBL/GenBank/DDBJ databases">
        <authorList>
            <person name="Gilroy R."/>
        </authorList>
    </citation>
    <scope>NUCLEOTIDE SEQUENCE</scope>
    <source>
        <strain evidence="4">ChiBcec2-3848</strain>
    </source>
</reference>
<dbReference type="PANTHER" id="PTHR11908:SF132">
    <property type="entry name" value="ALDEHYDE OXIDASE 1-RELATED"/>
    <property type="match status" value="1"/>
</dbReference>
<dbReference type="GO" id="GO:0016491">
    <property type="term" value="F:oxidoreductase activity"/>
    <property type="evidence" value="ECO:0007669"/>
    <property type="project" value="UniProtKB-KW"/>
</dbReference>
<dbReference type="Pfam" id="PF01315">
    <property type="entry name" value="Ald_Xan_dh_C"/>
    <property type="match status" value="1"/>
</dbReference>
<comment type="caution">
    <text evidence="4">The sequence shown here is derived from an EMBL/GenBank/DDBJ whole genome shotgun (WGS) entry which is preliminary data.</text>
</comment>
<dbReference type="Gene3D" id="3.90.1170.50">
    <property type="entry name" value="Aldehyde oxidase/xanthine dehydrogenase, a/b hammerhead"/>
    <property type="match status" value="1"/>
</dbReference>
<dbReference type="InterPro" id="IPR008274">
    <property type="entry name" value="AldOxase/xan_DH_MoCoBD1"/>
</dbReference>
<protein>
    <submittedName>
        <fullName evidence="4">Xanthine dehydrogenase family protein molybdopterin-binding subunit</fullName>
    </submittedName>
</protein>
<feature type="domain" description="Aldehyde oxidase/xanthine dehydrogenase a/b hammerhead" evidence="3">
    <location>
        <begin position="21"/>
        <end position="132"/>
    </location>
</feature>
<dbReference type="Gene3D" id="3.30.365.10">
    <property type="entry name" value="Aldehyde oxidase/xanthine dehydrogenase, molybdopterin binding domain"/>
    <property type="match status" value="4"/>
</dbReference>
<dbReference type="AlphaFoldDB" id="A0A9D2PKD2"/>
<reference evidence="4" key="1">
    <citation type="journal article" date="2021" name="PeerJ">
        <title>Extensive microbial diversity within the chicken gut microbiome revealed by metagenomics and culture.</title>
        <authorList>
            <person name="Gilroy R."/>
            <person name="Ravi A."/>
            <person name="Getino M."/>
            <person name="Pursley I."/>
            <person name="Horton D.L."/>
            <person name="Alikhan N.F."/>
            <person name="Baker D."/>
            <person name="Gharbi K."/>
            <person name="Hall N."/>
            <person name="Watson M."/>
            <person name="Adriaenssens E.M."/>
            <person name="Foster-Nyarko E."/>
            <person name="Jarju S."/>
            <person name="Secka A."/>
            <person name="Antonio M."/>
            <person name="Oren A."/>
            <person name="Chaudhuri R.R."/>
            <person name="La Ragione R."/>
            <person name="Hildebrand F."/>
            <person name="Pallen M.J."/>
        </authorList>
    </citation>
    <scope>NUCLEOTIDE SEQUENCE</scope>
    <source>
        <strain evidence="4">ChiBcec2-3848</strain>
    </source>
</reference>
<dbReference type="InterPro" id="IPR036856">
    <property type="entry name" value="Ald_Oxase/Xan_DH_a/b_sf"/>
</dbReference>
<dbReference type="InterPro" id="IPR016208">
    <property type="entry name" value="Ald_Oxase/xanthine_DH-like"/>
</dbReference>
<dbReference type="SUPFAM" id="SSF54665">
    <property type="entry name" value="CO dehydrogenase molybdoprotein N-domain-like"/>
    <property type="match status" value="1"/>
</dbReference>
<dbReference type="Pfam" id="PF02738">
    <property type="entry name" value="MoCoBD_1"/>
    <property type="match status" value="1"/>
</dbReference>
<accession>A0A9D2PKD2</accession>
<keyword evidence="1" id="KW-0500">Molybdenum</keyword>
<dbReference type="SUPFAM" id="SSF56003">
    <property type="entry name" value="Molybdenum cofactor-binding domain"/>
    <property type="match status" value="1"/>
</dbReference>
<evidence type="ECO:0000313" key="5">
    <source>
        <dbReference type="Proteomes" id="UP000823886"/>
    </source>
</evidence>
<organism evidence="4 5">
    <name type="scientific">Candidatus Blautia merdavium</name>
    <dbReference type="NCBI Taxonomy" id="2838494"/>
    <lineage>
        <taxon>Bacteria</taxon>
        <taxon>Bacillati</taxon>
        <taxon>Bacillota</taxon>
        <taxon>Clostridia</taxon>
        <taxon>Lachnospirales</taxon>
        <taxon>Lachnospiraceae</taxon>
        <taxon>Blautia</taxon>
    </lineage>
</organism>
<gene>
    <name evidence="4" type="ORF">H9753_00740</name>
</gene>
<evidence type="ECO:0000256" key="2">
    <source>
        <dbReference type="ARBA" id="ARBA00023002"/>
    </source>
</evidence>
<evidence type="ECO:0000259" key="3">
    <source>
        <dbReference type="SMART" id="SM01008"/>
    </source>
</evidence>
<proteinExistence type="predicted"/>